<keyword evidence="1" id="KW-0472">Membrane</keyword>
<dbReference type="AlphaFoldDB" id="A0A133NAR6"/>
<proteinExistence type="predicted"/>
<evidence type="ECO:0000313" key="3">
    <source>
        <dbReference type="Proteomes" id="UP000070646"/>
    </source>
</evidence>
<feature type="transmembrane region" description="Helical" evidence="1">
    <location>
        <begin position="21"/>
        <end position="41"/>
    </location>
</feature>
<gene>
    <name evidence="2" type="ORF">HMPREF3222_00885</name>
</gene>
<organism evidence="2 3">
    <name type="scientific">Clostridium perfringens</name>
    <dbReference type="NCBI Taxonomy" id="1502"/>
    <lineage>
        <taxon>Bacteria</taxon>
        <taxon>Bacillati</taxon>
        <taxon>Bacillota</taxon>
        <taxon>Clostridia</taxon>
        <taxon>Eubacteriales</taxon>
        <taxon>Clostridiaceae</taxon>
        <taxon>Clostridium</taxon>
    </lineage>
</organism>
<name>A0A133NAR6_CLOPF</name>
<sequence>MIFNIPKDINVEIKVYNAITFFDIAFIVLFMAVAKILSFLVYSKFIFIYYIFCFCSAIFLTSKSISNPKRRNFQSIHLAFIRDRNIYNRIKINE</sequence>
<keyword evidence="1" id="KW-0812">Transmembrane</keyword>
<feature type="transmembrane region" description="Helical" evidence="1">
    <location>
        <begin position="47"/>
        <end position="65"/>
    </location>
</feature>
<keyword evidence="1" id="KW-1133">Transmembrane helix</keyword>
<dbReference type="Pfam" id="PF17332">
    <property type="entry name" value="DUF5592"/>
    <property type="match status" value="1"/>
</dbReference>
<dbReference type="RefSeq" id="WP_060794926.1">
    <property type="nucleotide sequence ID" value="NZ_KQ956182.1"/>
</dbReference>
<protein>
    <submittedName>
        <fullName evidence="2">Uncharacterized protein</fullName>
    </submittedName>
</protein>
<dbReference type="PATRIC" id="fig|1502.174.peg.896"/>
<dbReference type="Proteomes" id="UP000070646">
    <property type="component" value="Unassembled WGS sequence"/>
</dbReference>
<evidence type="ECO:0000256" key="1">
    <source>
        <dbReference type="SAM" id="Phobius"/>
    </source>
</evidence>
<dbReference type="EMBL" id="LRPU01000036">
    <property type="protein sequence ID" value="KXA13352.1"/>
    <property type="molecule type" value="Genomic_DNA"/>
</dbReference>
<dbReference type="InterPro" id="IPR020275">
    <property type="entry name" value="DUF5592"/>
</dbReference>
<comment type="caution">
    <text evidence="2">The sequence shown here is derived from an EMBL/GenBank/DDBJ whole genome shotgun (WGS) entry which is preliminary data.</text>
</comment>
<evidence type="ECO:0000313" key="2">
    <source>
        <dbReference type="EMBL" id="KXA13352.1"/>
    </source>
</evidence>
<reference evidence="2 3" key="1">
    <citation type="submission" date="2016-01" db="EMBL/GenBank/DDBJ databases">
        <authorList>
            <person name="Oliw E.H."/>
        </authorList>
    </citation>
    <scope>NUCLEOTIDE SEQUENCE [LARGE SCALE GENOMIC DNA]</scope>
    <source>
        <strain evidence="2 3">MJR7757A</strain>
    </source>
</reference>
<accession>A0A133NAR6</accession>